<keyword evidence="1" id="KW-0472">Membrane</keyword>
<feature type="transmembrane region" description="Helical" evidence="1">
    <location>
        <begin position="66"/>
        <end position="87"/>
    </location>
</feature>
<dbReference type="PANTHER" id="PTHR37305">
    <property type="entry name" value="INTEGRAL MEMBRANE PROTEIN-RELATED"/>
    <property type="match status" value="1"/>
</dbReference>
<dbReference type="Pfam" id="PF12730">
    <property type="entry name" value="ABC2_membrane_4"/>
    <property type="match status" value="1"/>
</dbReference>
<dbReference type="Proteomes" id="UP000013167">
    <property type="component" value="Unassembled WGS sequence"/>
</dbReference>
<gene>
    <name evidence="2" type="ORF">BN10_930016</name>
</gene>
<evidence type="ECO:0000313" key="2">
    <source>
        <dbReference type="EMBL" id="CCH71442.1"/>
    </source>
</evidence>
<protein>
    <submittedName>
        <fullName evidence="2">Putative integral membrane protein</fullName>
    </submittedName>
</protein>
<dbReference type="STRING" id="1193181.BN10_930016"/>
<name>N0E3G4_9MICO</name>
<dbReference type="HOGENOM" id="CLU_069607_0_0_11"/>
<dbReference type="AlphaFoldDB" id="N0E3G4"/>
<organism evidence="2 3">
    <name type="scientific">Phycicoccus elongatus Lp2</name>
    <dbReference type="NCBI Taxonomy" id="1193181"/>
    <lineage>
        <taxon>Bacteria</taxon>
        <taxon>Bacillati</taxon>
        <taxon>Actinomycetota</taxon>
        <taxon>Actinomycetes</taxon>
        <taxon>Micrococcales</taxon>
        <taxon>Intrasporangiaceae</taxon>
        <taxon>Phycicoccus</taxon>
    </lineage>
</organism>
<accession>N0E3G4</accession>
<dbReference type="PANTHER" id="PTHR37305:SF1">
    <property type="entry name" value="MEMBRANE PROTEIN"/>
    <property type="match status" value="1"/>
</dbReference>
<dbReference type="eggNOG" id="COG1277">
    <property type="taxonomic scope" value="Bacteria"/>
</dbReference>
<sequence length="275" mass="29416">MSAPLSFRAEIGRQLGRRRTVWIFGILIVLPLLFVAAFSLDSGPRDGGANAGTRPVDLATGGAANFTIFVLLVSGELLLYIVAALLAGDPVPAEASWSSLRYLLTAPVARARLLTSKLVVGLLSLAVAVVVLAVWALLVGWIAYGTAVFTIPGGGTMPWGTFLPRLAIVLPYLFVSVLPIAAIAFWVGVRTDTPLAAVGAALIAYIVAGILDSIDALGDWRKALPGHYSRAWLDLLYSSDPDWSAMRHGVLWSLLYAVLFVAIGFRRFDRKDVLS</sequence>
<evidence type="ECO:0000256" key="1">
    <source>
        <dbReference type="SAM" id="Phobius"/>
    </source>
</evidence>
<keyword evidence="3" id="KW-1185">Reference proteome</keyword>
<feature type="transmembrane region" description="Helical" evidence="1">
    <location>
        <begin position="245"/>
        <end position="265"/>
    </location>
</feature>
<reference evidence="2 3" key="1">
    <citation type="journal article" date="2013" name="ISME J.">
        <title>A metabolic model for members of the genus Tetrasphaera involved in enhanced biological phosphorus removal.</title>
        <authorList>
            <person name="Kristiansen R."/>
            <person name="Nguyen H.T.T."/>
            <person name="Saunders A.M."/>
            <person name="Nielsen J.L."/>
            <person name="Wimmer R."/>
            <person name="Le V.Q."/>
            <person name="McIlroy S.J."/>
            <person name="Petrovski S."/>
            <person name="Seviour R.J."/>
            <person name="Calteau A."/>
            <person name="Nielsen K.L."/>
            <person name="Nielsen P.H."/>
        </authorList>
    </citation>
    <scope>NUCLEOTIDE SEQUENCE [LARGE SCALE GENOMIC DNA]</scope>
    <source>
        <strain evidence="2 3">Lp2</strain>
    </source>
</reference>
<feature type="transmembrane region" description="Helical" evidence="1">
    <location>
        <begin position="162"/>
        <end position="187"/>
    </location>
</feature>
<dbReference type="OrthoDB" id="3822483at2"/>
<feature type="transmembrane region" description="Helical" evidence="1">
    <location>
        <begin position="21"/>
        <end position="40"/>
    </location>
</feature>
<feature type="transmembrane region" description="Helical" evidence="1">
    <location>
        <begin position="194"/>
        <end position="211"/>
    </location>
</feature>
<feature type="transmembrane region" description="Helical" evidence="1">
    <location>
        <begin position="118"/>
        <end position="142"/>
    </location>
</feature>
<keyword evidence="1" id="KW-1133">Transmembrane helix</keyword>
<comment type="caution">
    <text evidence="2">The sequence shown here is derived from an EMBL/GenBank/DDBJ whole genome shotgun (WGS) entry which is preliminary data.</text>
</comment>
<keyword evidence="1" id="KW-0812">Transmembrane</keyword>
<evidence type="ECO:0000313" key="3">
    <source>
        <dbReference type="Proteomes" id="UP000013167"/>
    </source>
</evidence>
<proteinExistence type="predicted"/>
<dbReference type="EMBL" id="CAIZ01000167">
    <property type="protein sequence ID" value="CCH71442.1"/>
    <property type="molecule type" value="Genomic_DNA"/>
</dbReference>
<dbReference type="RefSeq" id="WP_010851269.1">
    <property type="nucleotide sequence ID" value="NZ_HF570956.1"/>
</dbReference>